<feature type="domain" description="Protein kinase" evidence="21">
    <location>
        <begin position="356"/>
        <end position="613"/>
    </location>
</feature>
<evidence type="ECO:0000256" key="10">
    <source>
        <dbReference type="ARBA" id="ARBA00022777"/>
    </source>
</evidence>
<keyword evidence="10" id="KW-0418">Kinase</keyword>
<dbReference type="GO" id="GO:0007417">
    <property type="term" value="P:central nervous system development"/>
    <property type="evidence" value="ECO:0007669"/>
    <property type="project" value="UniProtKB-ARBA"/>
</dbReference>
<keyword evidence="24" id="KW-1185">Reference proteome</keyword>
<feature type="region of interest" description="Disordered" evidence="20">
    <location>
        <begin position="1"/>
        <end position="34"/>
    </location>
</feature>
<comment type="catalytic activity">
    <reaction evidence="13">
        <text>L-threonyl-[protein] + ATP = O-phospho-L-threonyl-[protein] + ADP + H(+)</text>
        <dbReference type="Rhea" id="RHEA:46608"/>
        <dbReference type="Rhea" id="RHEA-COMP:11060"/>
        <dbReference type="Rhea" id="RHEA-COMP:11605"/>
        <dbReference type="ChEBI" id="CHEBI:15378"/>
        <dbReference type="ChEBI" id="CHEBI:30013"/>
        <dbReference type="ChEBI" id="CHEBI:30616"/>
        <dbReference type="ChEBI" id="CHEBI:61977"/>
        <dbReference type="ChEBI" id="CHEBI:456216"/>
        <dbReference type="EC" id="2.7.11.1"/>
    </reaction>
</comment>
<dbReference type="InterPro" id="IPR003533">
    <property type="entry name" value="Doublecortin_dom"/>
</dbReference>
<evidence type="ECO:0000256" key="20">
    <source>
        <dbReference type="SAM" id="MobiDB-lite"/>
    </source>
</evidence>
<keyword evidence="6" id="KW-0597">Phosphoprotein</keyword>
<dbReference type="SUPFAM" id="SSF56112">
    <property type="entry name" value="Protein kinase-like (PK-like)"/>
    <property type="match status" value="1"/>
</dbReference>
<dbReference type="Gene3D" id="3.10.20.230">
    <property type="entry name" value="Doublecortin domain"/>
    <property type="match status" value="2"/>
</dbReference>
<evidence type="ECO:0000256" key="12">
    <source>
        <dbReference type="ARBA" id="ARBA00023212"/>
    </source>
</evidence>
<evidence type="ECO:0000259" key="22">
    <source>
        <dbReference type="PROSITE" id="PS50309"/>
    </source>
</evidence>
<dbReference type="AlphaFoldDB" id="A0A673C6H8"/>
<feature type="region of interest" description="Disordered" evidence="20">
    <location>
        <begin position="271"/>
        <end position="350"/>
    </location>
</feature>
<dbReference type="PROSITE" id="PS00108">
    <property type="entry name" value="PROTEIN_KINASE_ST"/>
    <property type="match status" value="1"/>
</dbReference>
<reference evidence="23" key="3">
    <citation type="submission" date="2025-09" db="UniProtKB">
        <authorList>
            <consortium name="Ensembl"/>
        </authorList>
    </citation>
    <scope>IDENTIFICATION</scope>
</reference>
<dbReference type="InterPro" id="IPR000719">
    <property type="entry name" value="Prot_kinase_dom"/>
</dbReference>
<comment type="similarity">
    <text evidence="2">Belongs to the protein kinase superfamily. CAMK Ser/Thr protein kinase family. CaMK subfamily.</text>
</comment>
<accession>A0A673C6H8</accession>
<keyword evidence="12" id="KW-0206">Cytoskeleton</keyword>
<dbReference type="InterPro" id="IPR011009">
    <property type="entry name" value="Kinase-like_dom_sf"/>
</dbReference>
<keyword evidence="7" id="KW-0808">Transferase</keyword>
<feature type="domain" description="Doublecortin" evidence="22">
    <location>
        <begin position="183"/>
        <end position="266"/>
    </location>
</feature>
<evidence type="ECO:0000256" key="4">
    <source>
        <dbReference type="ARBA" id="ARBA00022490"/>
    </source>
</evidence>
<evidence type="ECO:0000256" key="8">
    <source>
        <dbReference type="ARBA" id="ARBA00022737"/>
    </source>
</evidence>
<evidence type="ECO:0000256" key="1">
    <source>
        <dbReference type="ARBA" id="ARBA00004245"/>
    </source>
</evidence>
<dbReference type="SMART" id="SM00220">
    <property type="entry name" value="S_TKc"/>
    <property type="match status" value="1"/>
</dbReference>
<feature type="compositionally biased region" description="Low complexity" evidence="20">
    <location>
        <begin position="308"/>
        <end position="319"/>
    </location>
</feature>
<organism evidence="23 24">
    <name type="scientific">Sphaeramia orbicularis</name>
    <name type="common">orbiculate cardinalfish</name>
    <dbReference type="NCBI Taxonomy" id="375764"/>
    <lineage>
        <taxon>Eukaryota</taxon>
        <taxon>Metazoa</taxon>
        <taxon>Chordata</taxon>
        <taxon>Craniata</taxon>
        <taxon>Vertebrata</taxon>
        <taxon>Euteleostomi</taxon>
        <taxon>Actinopterygii</taxon>
        <taxon>Neopterygii</taxon>
        <taxon>Teleostei</taxon>
        <taxon>Neoteleostei</taxon>
        <taxon>Acanthomorphata</taxon>
        <taxon>Gobiaria</taxon>
        <taxon>Kurtiformes</taxon>
        <taxon>Apogonoidei</taxon>
        <taxon>Apogonidae</taxon>
        <taxon>Apogoninae</taxon>
        <taxon>Sphaeramia</taxon>
    </lineage>
</organism>
<evidence type="ECO:0000256" key="7">
    <source>
        <dbReference type="ARBA" id="ARBA00022679"/>
    </source>
</evidence>
<dbReference type="GO" id="GO:0005524">
    <property type="term" value="F:ATP binding"/>
    <property type="evidence" value="ECO:0007669"/>
    <property type="project" value="UniProtKB-UniRule"/>
</dbReference>
<evidence type="ECO:0000256" key="13">
    <source>
        <dbReference type="ARBA" id="ARBA00047899"/>
    </source>
</evidence>
<evidence type="ECO:0000256" key="14">
    <source>
        <dbReference type="ARBA" id="ARBA00048679"/>
    </source>
</evidence>
<dbReference type="PROSITE" id="PS50309">
    <property type="entry name" value="DC"/>
    <property type="match status" value="2"/>
</dbReference>
<dbReference type="Pfam" id="PF00069">
    <property type="entry name" value="Pkinase"/>
    <property type="match status" value="1"/>
</dbReference>
<dbReference type="InterPro" id="IPR036572">
    <property type="entry name" value="Doublecortin_dom_sf"/>
</dbReference>
<dbReference type="InterPro" id="IPR008271">
    <property type="entry name" value="Ser/Thr_kinase_AS"/>
</dbReference>
<evidence type="ECO:0000256" key="6">
    <source>
        <dbReference type="ARBA" id="ARBA00022553"/>
    </source>
</evidence>
<keyword evidence="4" id="KW-0963">Cytoplasm</keyword>
<evidence type="ECO:0000256" key="19">
    <source>
        <dbReference type="PROSITE-ProRule" id="PRU10141"/>
    </source>
</evidence>
<keyword evidence="8" id="KW-0677">Repeat</keyword>
<feature type="region of interest" description="Disordered" evidence="20">
    <location>
        <begin position="151"/>
        <end position="174"/>
    </location>
</feature>
<evidence type="ECO:0000256" key="9">
    <source>
        <dbReference type="ARBA" id="ARBA00022741"/>
    </source>
</evidence>
<dbReference type="InterPro" id="IPR017441">
    <property type="entry name" value="Protein_kinase_ATP_BS"/>
</dbReference>
<dbReference type="Ensembl" id="ENSSORT00005050802.1">
    <property type="protein sequence ID" value="ENSSORP00005049600.1"/>
    <property type="gene ID" value="ENSSORG00005022488.1"/>
</dbReference>
<evidence type="ECO:0000256" key="18">
    <source>
        <dbReference type="ARBA" id="ARBA00080759"/>
    </source>
</evidence>
<dbReference type="GO" id="GO:0004674">
    <property type="term" value="F:protein serine/threonine kinase activity"/>
    <property type="evidence" value="ECO:0007669"/>
    <property type="project" value="UniProtKB-KW"/>
</dbReference>
<reference evidence="23" key="2">
    <citation type="submission" date="2025-08" db="UniProtKB">
        <authorList>
            <consortium name="Ensembl"/>
        </authorList>
    </citation>
    <scope>IDENTIFICATION</scope>
</reference>
<protein>
    <recommendedName>
        <fullName evidence="15">Serine/threonine-protein kinase DCLK2</fullName>
        <ecNumber evidence="3">2.7.11.1</ecNumber>
    </recommendedName>
    <alternativeName>
        <fullName evidence="18">CaMK-like CREB regulatory kinase 2</fullName>
    </alternativeName>
    <alternativeName>
        <fullName evidence="16">Doublecortin-like and CAM kinase-like 2</fullName>
    </alternativeName>
    <alternativeName>
        <fullName evidence="17">Doublecortin-like kinase 2</fullName>
    </alternativeName>
</protein>
<evidence type="ECO:0000256" key="3">
    <source>
        <dbReference type="ARBA" id="ARBA00012513"/>
    </source>
</evidence>
<evidence type="ECO:0000256" key="5">
    <source>
        <dbReference type="ARBA" id="ARBA00022527"/>
    </source>
</evidence>
<dbReference type="PANTHER" id="PTHR24347">
    <property type="entry name" value="SERINE/THREONINE-PROTEIN KINASE"/>
    <property type="match status" value="1"/>
</dbReference>
<keyword evidence="5" id="KW-0723">Serine/threonine-protein kinase</keyword>
<dbReference type="Pfam" id="PF03607">
    <property type="entry name" value="DCX"/>
    <property type="match status" value="2"/>
</dbReference>
<dbReference type="Gene3D" id="3.30.200.20">
    <property type="entry name" value="Phosphorylase Kinase, domain 1"/>
    <property type="match status" value="1"/>
</dbReference>
<evidence type="ECO:0000313" key="24">
    <source>
        <dbReference type="Proteomes" id="UP000472271"/>
    </source>
</evidence>
<evidence type="ECO:0000256" key="15">
    <source>
        <dbReference type="ARBA" id="ARBA00070436"/>
    </source>
</evidence>
<feature type="compositionally biased region" description="Polar residues" evidence="20">
    <location>
        <begin position="271"/>
        <end position="283"/>
    </location>
</feature>
<name>A0A673C6H8_9TELE</name>
<dbReference type="FunFam" id="3.10.20.230:FF:000001">
    <property type="entry name" value="serine/threonine-protein kinase DCLK1 isoform X1"/>
    <property type="match status" value="1"/>
</dbReference>
<comment type="subcellular location">
    <subcellularLocation>
        <location evidence="1">Cytoplasm</location>
        <location evidence="1">Cytoskeleton</location>
    </subcellularLocation>
</comment>
<feature type="binding site" evidence="19">
    <location>
        <position position="385"/>
    </location>
    <ligand>
        <name>ATP</name>
        <dbReference type="ChEBI" id="CHEBI:30616"/>
    </ligand>
</feature>
<reference evidence="23" key="1">
    <citation type="submission" date="2019-06" db="EMBL/GenBank/DDBJ databases">
        <authorList>
            <consortium name="Wellcome Sanger Institute Data Sharing"/>
        </authorList>
    </citation>
    <scope>NUCLEOTIDE SEQUENCE [LARGE SCALE GENOMIC DNA]</scope>
</reference>
<evidence type="ECO:0000256" key="11">
    <source>
        <dbReference type="ARBA" id="ARBA00022840"/>
    </source>
</evidence>
<feature type="compositionally biased region" description="Basic and acidic residues" evidence="20">
    <location>
        <begin position="1"/>
        <end position="15"/>
    </location>
</feature>
<dbReference type="GO" id="GO:0005856">
    <property type="term" value="C:cytoskeleton"/>
    <property type="evidence" value="ECO:0007669"/>
    <property type="project" value="UniProtKB-SubCell"/>
</dbReference>
<dbReference type="GO" id="GO:0035556">
    <property type="term" value="P:intracellular signal transduction"/>
    <property type="evidence" value="ECO:0007669"/>
    <property type="project" value="InterPro"/>
</dbReference>
<dbReference type="FunFam" id="3.10.20.230:FF:000002">
    <property type="entry name" value="serine/threonine-protein kinase DCLK2 isoform X1"/>
    <property type="match status" value="1"/>
</dbReference>
<feature type="compositionally biased region" description="Polar residues" evidence="20">
    <location>
        <begin position="154"/>
        <end position="164"/>
    </location>
</feature>
<gene>
    <name evidence="23" type="primary">LOC115431446</name>
</gene>
<proteinExistence type="inferred from homology"/>
<feature type="region of interest" description="Disordered" evidence="20">
    <location>
        <begin position="673"/>
        <end position="697"/>
    </location>
</feature>
<evidence type="ECO:0000256" key="17">
    <source>
        <dbReference type="ARBA" id="ARBA00079902"/>
    </source>
</evidence>
<dbReference type="Proteomes" id="UP000472271">
    <property type="component" value="Chromosome 13"/>
</dbReference>
<dbReference type="FunFam" id="1.10.510.10:FF:000066">
    <property type="entry name" value="Serine/threonine-protein kinase DCLK1 isoform 2"/>
    <property type="match status" value="1"/>
</dbReference>
<dbReference type="Gene3D" id="1.10.510.10">
    <property type="entry name" value="Transferase(Phosphotransferase) domain 1"/>
    <property type="match status" value="1"/>
</dbReference>
<keyword evidence="9 19" id="KW-0547">Nucleotide-binding</keyword>
<dbReference type="PROSITE" id="PS50011">
    <property type="entry name" value="PROTEIN_KINASE_DOM"/>
    <property type="match status" value="1"/>
</dbReference>
<evidence type="ECO:0000259" key="21">
    <source>
        <dbReference type="PROSITE" id="PS50011"/>
    </source>
</evidence>
<dbReference type="CDD" id="cd17140">
    <property type="entry name" value="DCX1_DCLK1"/>
    <property type="match status" value="1"/>
</dbReference>
<feature type="domain" description="Doublecortin" evidence="22">
    <location>
        <begin position="54"/>
        <end position="140"/>
    </location>
</feature>
<keyword evidence="11 19" id="KW-0067">ATP-binding</keyword>
<sequence length="697" mass="77166">MAMELEHFDERDKAQRYTRRGSRGNGLPSPTHSAHCSLYRTRTLQALTSEKKAKKIRFYRNGDRYFKGIVYAISQERFRSLEALLADLTRCLSDNVNLPQGVRTIYSIDGVTKITSMDQLVEGESYVCASIEPFKKLDYTKNVNPNWSVGARTAASTRDPSSLGSAKAGSPETRENKDFIKPKLVTIIRSGVKPRKAIRILLNKKTAHSFEQVMTDVTDAIKLDSGVVKRLYTVDGKMVTCLQDFFGDDDIFLACGPEKFRYQDDFNLDENGNYTNGTAGSQLSTPRSGKSPSPSPTSPASLRRRQGSQHSGSSLSLASTKVCSSMDEGDGPGSEGTPSEPMDEHPSVPPSIAERYKVGRTLGDGNFAVVRECIERSTAREYALKIISKDKCRGKEHMIQSEVSILRRVKHPNIVLLIEEMDTYNELYLVMELVKGGDLFDAITSSNKYTERDASCMLFNLASAIKYLHSLNIVHRDIKPENLLVYEHQDGSKSLKLGDFGLATVVNGPLYAVCGTPTYVAPEIVAEKGYGLKVDIWAAGVITYILLCGFPPFRGSGEDQEALFEQILLGQLDFPTPYWENVSDSAKGLIIGMLQVEVDQRYTAVQVLDHPWVNDDGMSVNEHQLPVAGKIKKHFNTGPKLNNTTAGVSVITTTPLDKEKQVFRRRRHQDVKAAITSESEDLSPCSAGTVRSPTSPF</sequence>
<evidence type="ECO:0000256" key="16">
    <source>
        <dbReference type="ARBA" id="ARBA00079695"/>
    </source>
</evidence>
<dbReference type="PROSITE" id="PS00107">
    <property type="entry name" value="PROTEIN_KINASE_ATP"/>
    <property type="match status" value="1"/>
</dbReference>
<dbReference type="FunFam" id="3.30.200.20:FF:000057">
    <property type="entry name" value="Serine/threonine-protein kinase DCLK1 isoform 2"/>
    <property type="match status" value="1"/>
</dbReference>
<evidence type="ECO:0000313" key="23">
    <source>
        <dbReference type="Ensembl" id="ENSSORP00005049600.1"/>
    </source>
</evidence>
<evidence type="ECO:0000256" key="2">
    <source>
        <dbReference type="ARBA" id="ARBA00005354"/>
    </source>
</evidence>
<comment type="catalytic activity">
    <reaction evidence="14">
        <text>L-seryl-[protein] + ATP = O-phospho-L-seryl-[protein] + ADP + H(+)</text>
        <dbReference type="Rhea" id="RHEA:17989"/>
        <dbReference type="Rhea" id="RHEA-COMP:9863"/>
        <dbReference type="Rhea" id="RHEA-COMP:11604"/>
        <dbReference type="ChEBI" id="CHEBI:15378"/>
        <dbReference type="ChEBI" id="CHEBI:29999"/>
        <dbReference type="ChEBI" id="CHEBI:30616"/>
        <dbReference type="ChEBI" id="CHEBI:83421"/>
        <dbReference type="ChEBI" id="CHEBI:456216"/>
        <dbReference type="EC" id="2.7.11.1"/>
    </reaction>
</comment>
<dbReference type="SMART" id="SM00537">
    <property type="entry name" value="DCX"/>
    <property type="match status" value="2"/>
</dbReference>
<dbReference type="CDD" id="cd17069">
    <property type="entry name" value="DCX2"/>
    <property type="match status" value="1"/>
</dbReference>
<dbReference type="EC" id="2.7.11.1" evidence="3"/>
<dbReference type="SUPFAM" id="SSF89837">
    <property type="entry name" value="Doublecortin (DC)"/>
    <property type="match status" value="2"/>
</dbReference>